<dbReference type="Pfam" id="PF00830">
    <property type="entry name" value="Ribosomal_L28"/>
    <property type="match status" value="1"/>
</dbReference>
<dbReference type="GO" id="GO:0005840">
    <property type="term" value="C:ribosome"/>
    <property type="evidence" value="ECO:0007669"/>
    <property type="project" value="UniProtKB-KW"/>
</dbReference>
<dbReference type="RefSeq" id="WP_323738778.1">
    <property type="nucleotide sequence ID" value="NZ_CP112932.1"/>
</dbReference>
<gene>
    <name evidence="5" type="primary">rpmB</name>
    <name evidence="6" type="ORF">Trichorick_00617</name>
</gene>
<comment type="similarity">
    <text evidence="1 5">Belongs to the bacterial ribosomal protein bL28 family.</text>
</comment>
<protein>
    <recommendedName>
        <fullName evidence="4 5">Large ribosomal subunit protein bL28</fullName>
    </recommendedName>
</protein>
<dbReference type="Gene3D" id="2.30.170.40">
    <property type="entry name" value="Ribosomal protein L28/L24"/>
    <property type="match status" value="1"/>
</dbReference>
<evidence type="ECO:0000256" key="5">
    <source>
        <dbReference type="HAMAP-Rule" id="MF_00373"/>
    </source>
</evidence>
<dbReference type="InterPro" id="IPR001383">
    <property type="entry name" value="Ribosomal_bL28_bact-type"/>
</dbReference>
<keyword evidence="2 5" id="KW-0689">Ribosomal protein</keyword>
<dbReference type="InterPro" id="IPR034704">
    <property type="entry name" value="Ribosomal_bL28/bL31-like_sf"/>
</dbReference>
<dbReference type="NCBIfam" id="TIGR00009">
    <property type="entry name" value="L28"/>
    <property type="match status" value="1"/>
</dbReference>
<evidence type="ECO:0000313" key="6">
    <source>
        <dbReference type="EMBL" id="WPY00731.1"/>
    </source>
</evidence>
<dbReference type="PANTHER" id="PTHR39080:SF1">
    <property type="entry name" value="LARGE RIBOSOMAL SUBUNIT PROTEIN BL28A"/>
    <property type="match status" value="1"/>
</dbReference>
<sequence>MSRKCELTGVGVLYGNKVSHSERKTRRRFEPNMRVVRFVSDVTGSQYKFRVNARCIRSVEKTGGFDEYMIKISENMLSDRAKLVKRKIITKKAEENL</sequence>
<keyword evidence="7" id="KW-1185">Reference proteome</keyword>
<organism evidence="6 7">
    <name type="scientific">Candidatus Trichorickettsia mobilis</name>
    <dbReference type="NCBI Taxonomy" id="1346319"/>
    <lineage>
        <taxon>Bacteria</taxon>
        <taxon>Pseudomonadati</taxon>
        <taxon>Pseudomonadota</taxon>
        <taxon>Alphaproteobacteria</taxon>
        <taxon>Rickettsiales</taxon>
        <taxon>Rickettsiaceae</taxon>
        <taxon>Rickettsieae</taxon>
        <taxon>Candidatus Trichorickettsia</taxon>
    </lineage>
</organism>
<evidence type="ECO:0000313" key="7">
    <source>
        <dbReference type="Proteomes" id="UP001326613"/>
    </source>
</evidence>
<accession>A0ABZ0UT90</accession>
<evidence type="ECO:0000256" key="1">
    <source>
        <dbReference type="ARBA" id="ARBA00008760"/>
    </source>
</evidence>
<dbReference type="InterPro" id="IPR026569">
    <property type="entry name" value="Ribosomal_bL28"/>
</dbReference>
<dbReference type="HAMAP" id="MF_00373">
    <property type="entry name" value="Ribosomal_bL28"/>
    <property type="match status" value="1"/>
</dbReference>
<dbReference type="EMBL" id="CP112932">
    <property type="protein sequence ID" value="WPY00731.1"/>
    <property type="molecule type" value="Genomic_DNA"/>
</dbReference>
<proteinExistence type="inferred from homology"/>
<dbReference type="PANTHER" id="PTHR39080">
    <property type="entry name" value="50S RIBOSOMAL PROTEIN L28"/>
    <property type="match status" value="1"/>
</dbReference>
<name>A0ABZ0UT90_9RICK</name>
<evidence type="ECO:0000256" key="4">
    <source>
        <dbReference type="ARBA" id="ARBA00035174"/>
    </source>
</evidence>
<evidence type="ECO:0000256" key="3">
    <source>
        <dbReference type="ARBA" id="ARBA00023274"/>
    </source>
</evidence>
<evidence type="ECO:0000256" key="2">
    <source>
        <dbReference type="ARBA" id="ARBA00022980"/>
    </source>
</evidence>
<dbReference type="SUPFAM" id="SSF143800">
    <property type="entry name" value="L28p-like"/>
    <property type="match status" value="1"/>
</dbReference>
<keyword evidence="3 5" id="KW-0687">Ribonucleoprotein</keyword>
<reference evidence="6 7" key="1">
    <citation type="submission" date="2022-10" db="EMBL/GenBank/DDBJ databases">
        <title>Host association and intracellularity evolved multiple times independently in the Rickettsiales.</title>
        <authorList>
            <person name="Castelli M."/>
            <person name="Nardi T."/>
            <person name="Gammuto L."/>
            <person name="Bellinzona G."/>
            <person name="Sabaneyeva E."/>
            <person name="Potekhin A."/>
            <person name="Serra V."/>
            <person name="Petroni G."/>
            <person name="Sassera D."/>
        </authorList>
    </citation>
    <scope>NUCLEOTIDE SEQUENCE [LARGE SCALE GENOMIC DNA]</scope>
    <source>
        <strain evidence="6 7">Kr 154-4</strain>
    </source>
</reference>
<dbReference type="InterPro" id="IPR037147">
    <property type="entry name" value="Ribosomal_bL28_sf"/>
</dbReference>
<dbReference type="InterPro" id="IPR050096">
    <property type="entry name" value="Bacterial_rp_bL28"/>
</dbReference>
<dbReference type="Proteomes" id="UP001326613">
    <property type="component" value="Chromosome"/>
</dbReference>